<keyword evidence="2" id="KW-0812">Transmembrane</keyword>
<accession>A0A432MNP8</accession>
<keyword evidence="2" id="KW-1133">Transmembrane helix</keyword>
<dbReference type="EMBL" id="RYZH01000005">
    <property type="protein sequence ID" value="RUL89073.1"/>
    <property type="molecule type" value="Genomic_DNA"/>
</dbReference>
<evidence type="ECO:0000313" key="4">
    <source>
        <dbReference type="Proteomes" id="UP000280296"/>
    </source>
</evidence>
<keyword evidence="4" id="KW-1185">Reference proteome</keyword>
<name>A0A432MNP8_9BACT</name>
<dbReference type="RefSeq" id="WP_126724067.1">
    <property type="nucleotide sequence ID" value="NZ_RYZH01000005.1"/>
</dbReference>
<reference evidence="3 4" key="1">
    <citation type="submission" date="2018-12" db="EMBL/GenBank/DDBJ databases">
        <authorList>
            <person name="Toschakov S.V."/>
        </authorList>
    </citation>
    <scope>NUCLEOTIDE SEQUENCE [LARGE SCALE GENOMIC DNA]</scope>
    <source>
        <strain evidence="3 4">GM2012</strain>
    </source>
</reference>
<evidence type="ECO:0000256" key="1">
    <source>
        <dbReference type="SAM" id="MobiDB-lite"/>
    </source>
</evidence>
<feature type="transmembrane region" description="Helical" evidence="2">
    <location>
        <begin position="30"/>
        <end position="51"/>
    </location>
</feature>
<organism evidence="3 4">
    <name type="scientific">Tautonia sociabilis</name>
    <dbReference type="NCBI Taxonomy" id="2080755"/>
    <lineage>
        <taxon>Bacteria</taxon>
        <taxon>Pseudomonadati</taxon>
        <taxon>Planctomycetota</taxon>
        <taxon>Planctomycetia</taxon>
        <taxon>Isosphaerales</taxon>
        <taxon>Isosphaeraceae</taxon>
        <taxon>Tautonia</taxon>
    </lineage>
</organism>
<keyword evidence="2" id="KW-0472">Membrane</keyword>
<protein>
    <submittedName>
        <fullName evidence="3">DUF3179 domain-containing protein</fullName>
    </submittedName>
</protein>
<dbReference type="InterPro" id="IPR021516">
    <property type="entry name" value="DUF3179"/>
</dbReference>
<dbReference type="Pfam" id="PF11376">
    <property type="entry name" value="DUF3179"/>
    <property type="match status" value="1"/>
</dbReference>
<proteinExistence type="predicted"/>
<feature type="region of interest" description="Disordered" evidence="1">
    <location>
        <begin position="1"/>
        <end position="25"/>
    </location>
</feature>
<dbReference type="OrthoDB" id="9806357at2"/>
<sequence>MSQEPNDSTPPPSSPCPTPPPSPPAGSRRLVRVLIAVAVVGIGGALLWTLVGEELYEQVQEYRLAMEDLDQSAPVGYLGLNYRKEYNARPAQFHHEQDGRKLLWASVGDGTTPEFYDVTDAAFDPQILQGGFGRDSIPGVDYPILEEPDGEIASNIGSQNEVAGVALESGPRAYPIGAISKVEVVNDFDGEVPIAVVYARGPDSVHVYRREVDGQPVTLGTTGYSTGSEKIPLFYDRKTKSLWLPEADGSALTCVNGEYVGKTMPEYAEVERGPWRSWRRAHPDTLVLVGNDRSKPIPEE</sequence>
<dbReference type="Proteomes" id="UP000280296">
    <property type="component" value="Unassembled WGS sequence"/>
</dbReference>
<evidence type="ECO:0000313" key="3">
    <source>
        <dbReference type="EMBL" id="RUL89073.1"/>
    </source>
</evidence>
<reference evidence="3 4" key="2">
    <citation type="submission" date="2019-01" db="EMBL/GenBank/DDBJ databases">
        <title>Tautonia sociabilis, a novel thermotolerant planctomycete of Isosphaeraceae family, isolated from a 4000 m deep subterranean habitat.</title>
        <authorList>
            <person name="Kovaleva O.L."/>
            <person name="Elcheninov A.G."/>
            <person name="Van Heerden E."/>
            <person name="Toshchakov S.V."/>
            <person name="Novikov A."/>
            <person name="Bonch-Osmolovskaya E.A."/>
            <person name="Kublanov I.V."/>
        </authorList>
    </citation>
    <scope>NUCLEOTIDE SEQUENCE [LARGE SCALE GENOMIC DNA]</scope>
    <source>
        <strain evidence="3 4">GM2012</strain>
    </source>
</reference>
<dbReference type="AlphaFoldDB" id="A0A432MNP8"/>
<feature type="compositionally biased region" description="Pro residues" evidence="1">
    <location>
        <begin position="8"/>
        <end position="24"/>
    </location>
</feature>
<evidence type="ECO:0000256" key="2">
    <source>
        <dbReference type="SAM" id="Phobius"/>
    </source>
</evidence>
<gene>
    <name evidence="3" type="ORF">TsocGM_04255</name>
</gene>
<comment type="caution">
    <text evidence="3">The sequence shown here is derived from an EMBL/GenBank/DDBJ whole genome shotgun (WGS) entry which is preliminary data.</text>
</comment>